<dbReference type="EMBL" id="LJXT01000033">
    <property type="protein sequence ID" value="KPQ17185.1"/>
    <property type="molecule type" value="Genomic_DNA"/>
</dbReference>
<reference evidence="3 4" key="1">
    <citation type="submission" date="2015-09" db="EMBL/GenBank/DDBJ databases">
        <title>Identification and resolution of microdiversity through metagenomic sequencing of parallel consortia.</title>
        <authorList>
            <person name="Nelson W.C."/>
            <person name="Romine M.F."/>
            <person name="Lindemann S.R."/>
        </authorList>
    </citation>
    <scope>NUCLEOTIDE SEQUENCE [LARGE SCALE GENOMIC DNA]</scope>
    <source>
        <strain evidence="3">HL-49</strain>
    </source>
</reference>
<feature type="signal peptide" evidence="2">
    <location>
        <begin position="1"/>
        <end position="31"/>
    </location>
</feature>
<dbReference type="AlphaFoldDB" id="A0A0P7XKN4"/>
<feature type="region of interest" description="Disordered" evidence="1">
    <location>
        <begin position="53"/>
        <end position="79"/>
    </location>
</feature>
<evidence type="ECO:0000313" key="3">
    <source>
        <dbReference type="EMBL" id="KPQ17185.1"/>
    </source>
</evidence>
<gene>
    <name evidence="3" type="ORF">HLUCCX10_06820</name>
</gene>
<dbReference type="Proteomes" id="UP000050421">
    <property type="component" value="Unassembled WGS sequence"/>
</dbReference>
<keyword evidence="2" id="KW-0732">Signal</keyword>
<proteinExistence type="predicted"/>
<evidence type="ECO:0000313" key="4">
    <source>
        <dbReference type="Proteomes" id="UP000050421"/>
    </source>
</evidence>
<accession>A0A0P7XKN4</accession>
<feature type="chain" id="PRO_5006145444" evidence="2">
    <location>
        <begin position="32"/>
        <end position="120"/>
    </location>
</feature>
<protein>
    <submittedName>
        <fullName evidence="3">Uncharacterized protein</fullName>
    </submittedName>
</protein>
<evidence type="ECO:0000256" key="2">
    <source>
        <dbReference type="SAM" id="SignalP"/>
    </source>
</evidence>
<dbReference type="PATRIC" id="fig|1305737.6.peg.2030"/>
<name>A0A0P7XKN4_9BACT</name>
<evidence type="ECO:0000256" key="1">
    <source>
        <dbReference type="SAM" id="MobiDB-lite"/>
    </source>
</evidence>
<organism evidence="3 4">
    <name type="scientific">Algoriphagus marincola HL-49</name>
    <dbReference type="NCBI Taxonomy" id="1305737"/>
    <lineage>
        <taxon>Bacteria</taxon>
        <taxon>Pseudomonadati</taxon>
        <taxon>Bacteroidota</taxon>
        <taxon>Cytophagia</taxon>
        <taxon>Cytophagales</taxon>
        <taxon>Cyclobacteriaceae</taxon>
        <taxon>Algoriphagus</taxon>
    </lineage>
</organism>
<comment type="caution">
    <text evidence="3">The sequence shown here is derived from an EMBL/GenBank/DDBJ whole genome shotgun (WGS) entry which is preliminary data.</text>
</comment>
<sequence length="120" mass="13661">MLNKPTLPFGKIGCILTSVFALCLFSVESLAQNEQEKPVEIPRQLDRPIMEEDRSFHHNYSTEQNDVKPKTESKVNPVQIPTTPIRREVVIGPEGKKTNEPSSTLSFNIFLYVLEKFKAD</sequence>
<dbReference type="OrthoDB" id="839483at2"/>